<dbReference type="InterPro" id="IPR058831">
    <property type="entry name" value="LolA-like_dom_2nd"/>
</dbReference>
<dbReference type="AlphaFoldDB" id="A0A4D5RNS3"/>
<dbReference type="VEuPathDB" id="VectorBase:ISCI005584"/>
<proteinExistence type="predicted"/>
<feature type="domain" description="Apple" evidence="3">
    <location>
        <begin position="761"/>
        <end position="855"/>
    </location>
</feature>
<dbReference type="VEuPathDB" id="VectorBase:ISCP_030788"/>
<dbReference type="InterPro" id="IPR003609">
    <property type="entry name" value="Pan_app"/>
</dbReference>
<dbReference type="OrthoDB" id="5983572at2759"/>
<dbReference type="VEuPathDB" id="VectorBase:ISCW005584"/>
<keyword evidence="1" id="KW-0812">Transmembrane</keyword>
<organism evidence="4">
    <name type="scientific">Ixodes scapularis</name>
    <name type="common">Black-legged tick</name>
    <name type="synonym">Deer tick</name>
    <dbReference type="NCBI Taxonomy" id="6945"/>
    <lineage>
        <taxon>Eukaryota</taxon>
        <taxon>Metazoa</taxon>
        <taxon>Ecdysozoa</taxon>
        <taxon>Arthropoda</taxon>
        <taxon>Chelicerata</taxon>
        <taxon>Arachnida</taxon>
        <taxon>Acari</taxon>
        <taxon>Parasitiformes</taxon>
        <taxon>Ixodida</taxon>
        <taxon>Ixodoidea</taxon>
        <taxon>Ixodidae</taxon>
        <taxon>Ixodinae</taxon>
        <taxon>Ixodes</taxon>
    </lineage>
</organism>
<dbReference type="PANTHER" id="PTHR36902">
    <property type="entry name" value="ENRICHED IN SURFACE-LABELED PROTEOME PROTEIN 9"/>
    <property type="match status" value="1"/>
</dbReference>
<evidence type="ECO:0000259" key="3">
    <source>
        <dbReference type="PROSITE" id="PS50948"/>
    </source>
</evidence>
<dbReference type="PROSITE" id="PS51257">
    <property type="entry name" value="PROKAR_LIPOPROTEIN"/>
    <property type="match status" value="1"/>
</dbReference>
<name>A0A4D5RNS3_IXOSC</name>
<keyword evidence="2" id="KW-0732">Signal</keyword>
<dbReference type="SUPFAM" id="SSF57414">
    <property type="entry name" value="Hairpin loop containing domain-like"/>
    <property type="match status" value="1"/>
</dbReference>
<dbReference type="EMBL" id="GHJT01004415">
    <property type="protein sequence ID" value="MOY38386.1"/>
    <property type="molecule type" value="Transcribed_RNA"/>
</dbReference>
<feature type="signal peptide" evidence="2">
    <location>
        <begin position="1"/>
        <end position="26"/>
    </location>
</feature>
<dbReference type="Pfam" id="PF00024">
    <property type="entry name" value="PAN_1"/>
    <property type="match status" value="1"/>
</dbReference>
<reference evidence="4" key="1">
    <citation type="submission" date="2019-04" db="EMBL/GenBank/DDBJ databases">
        <title>An insight into the mialome of Ixodes scapularis.</title>
        <authorList>
            <person name="Ribeiro J.M."/>
            <person name="Mather T.N."/>
            <person name="Karim S."/>
        </authorList>
    </citation>
    <scope>NUCLEOTIDE SEQUENCE</scope>
</reference>
<evidence type="ECO:0000256" key="1">
    <source>
        <dbReference type="SAM" id="Phobius"/>
    </source>
</evidence>
<protein>
    <submittedName>
        <fullName evidence="4">Putative conserved secreted protein</fullName>
    </submittedName>
</protein>
<sequence length="989" mass="109867">MTGRTTACAITAALLLAFSAVQSVSGACDVKPKPGIAPRQYPNIFKSYPKGFKLSAEVNDRESKTTMFLTEYFDTTWHQGLLKLTSDGVFTNIYYRTVSEEIFIFDDHSCETVSLKNTPKDLETMALRLQGYTILGASALFIGPSIPGGYKSAYQGQGGNVRGIRTQKWSTCVDNESEPVDIFFAEDPGADLGNATSKAVPVRIQQGKETTDIMMMQPYENDTEKKFKIPIGLGCTRLAANLPKPPDLSKVTMEFHSELTFSDRTLKNSYSYMSHLDTIYNTEKQLFSYIMEPWETSAPIKPTLPQDATQKIWDARNGMVYKLGTMKGRPYCTIEAQSNYSLRVTLPDRNSANMLEIIFLDYDVLQNASYLGRHVVRGIPTETFEIATGELPAKVDSFTKAIVTYHYLPARSFIRVSNKSIPVKVAVQTFIKQDGKERPQYSLVANIHDISTSMERLNEKLNVQSCYKEDDSSNTWIQIGFPVLNKLVLLLNRGPHIKSAFLEKLFSLSSLSPLRVPRVMVDFTSNMIYVTALILERPNLKGDFMEKKNFGLKVSDWSETAITFDDCLKLCLSGDYNGCSIASYCGASCYTSTTTVADKTTALYKTIGCNSYIRKTSTNSESSPLTRDALAAVQDAVESSNFVIYVDAEPVMRLTLIAESMENSIDSVPFASQNMDASDRRKLQRDGGKVEGFEAYSFEYKFKPGSESTVHLGMYPLEDCAAICRDREDCLSFSSCLVSSECSISTTRARNTENVVKAPACSVFDKSFTTNFESFEGISLSVTARRTIQVDGIQDCARYCELEKGFNCKSFDYCRMVSQTGDSCRLHETHLTDPGDASRIKSQTADKCVHYSRKYLNDFRKQKSSRVTSDAYTVIAKVSAAQCAKQCREALFFCGIFHFCTGPQNLGRGDCFLHNGDASSFKTVHSPVCSAYTYIEDPDTKSFLARTAALHSNGKAGGLAFFMILLGAGMGVAGLVAFGVYKRTKFNRV</sequence>
<evidence type="ECO:0000313" key="4">
    <source>
        <dbReference type="EMBL" id="MOY38386.1"/>
    </source>
</evidence>
<dbReference type="Pfam" id="PF25898">
    <property type="entry name" value="LolA_2nd_metazoa"/>
    <property type="match status" value="1"/>
</dbReference>
<evidence type="ECO:0000256" key="2">
    <source>
        <dbReference type="SAM" id="SignalP"/>
    </source>
</evidence>
<dbReference type="VEuPathDB" id="VectorBase:ISCI005583"/>
<keyword evidence="1" id="KW-1133">Transmembrane helix</keyword>
<accession>A0A4D5RNS3</accession>
<keyword evidence="1" id="KW-0472">Membrane</keyword>
<dbReference type="PROSITE" id="PS50948">
    <property type="entry name" value="PAN"/>
    <property type="match status" value="1"/>
</dbReference>
<dbReference type="PANTHER" id="PTHR36902:SF1">
    <property type="entry name" value="ENRICHED IN SURFACE-LABELED PROTEOME PROTEIN 9"/>
    <property type="match status" value="1"/>
</dbReference>
<feature type="chain" id="PRO_5020025683" evidence="2">
    <location>
        <begin position="27"/>
        <end position="989"/>
    </location>
</feature>
<dbReference type="SMART" id="SM00473">
    <property type="entry name" value="PAN_AP"/>
    <property type="match status" value="4"/>
</dbReference>
<dbReference type="Gene3D" id="3.50.4.10">
    <property type="entry name" value="Hepatocyte Growth Factor"/>
    <property type="match status" value="1"/>
</dbReference>
<dbReference type="VEuPathDB" id="VectorBase:ISCW005583"/>
<feature type="transmembrane region" description="Helical" evidence="1">
    <location>
        <begin position="959"/>
        <end position="981"/>
    </location>
</feature>